<evidence type="ECO:0000313" key="3">
    <source>
        <dbReference type="Proteomes" id="UP000006591"/>
    </source>
</evidence>
<keyword evidence="1" id="KW-0812">Transmembrane</keyword>
<proteinExistence type="predicted"/>
<dbReference type="Gramene" id="ONIVA09G05040.1">
    <property type="protein sequence ID" value="ONIVA09G05040.1"/>
    <property type="gene ID" value="ONIVA09G05040"/>
</dbReference>
<sequence>MAQRAIIRIEHSCRFLLQSKCPHCSRLDCGGMLEYMVVRATLGYDWFVWIPSIYVILLYLFPMYSYIYRPPEAQYSGPIFAVSSLPILSNNMHLRGSE</sequence>
<reference evidence="2" key="2">
    <citation type="submission" date="2018-04" db="EMBL/GenBank/DDBJ databases">
        <title>OnivRS2 (Oryza nivara Reference Sequence Version 2).</title>
        <authorList>
            <person name="Zhang J."/>
            <person name="Kudrna D."/>
            <person name="Lee S."/>
            <person name="Talag J."/>
            <person name="Rajasekar S."/>
            <person name="Welchert J."/>
            <person name="Hsing Y.-I."/>
            <person name="Wing R.A."/>
        </authorList>
    </citation>
    <scope>NUCLEOTIDE SEQUENCE [LARGE SCALE GENOMIC DNA]</scope>
    <source>
        <strain evidence="2">SL10</strain>
    </source>
</reference>
<evidence type="ECO:0000256" key="1">
    <source>
        <dbReference type="SAM" id="Phobius"/>
    </source>
</evidence>
<reference evidence="2" key="1">
    <citation type="submission" date="2015-04" db="UniProtKB">
        <authorList>
            <consortium name="EnsemblPlants"/>
        </authorList>
    </citation>
    <scope>IDENTIFICATION</scope>
    <source>
        <strain evidence="2">SL10</strain>
    </source>
</reference>
<dbReference type="AlphaFoldDB" id="A0A0E0IHR7"/>
<organism evidence="2">
    <name type="scientific">Oryza nivara</name>
    <name type="common">Indian wild rice</name>
    <name type="synonym">Oryza sativa f. spontanea</name>
    <dbReference type="NCBI Taxonomy" id="4536"/>
    <lineage>
        <taxon>Eukaryota</taxon>
        <taxon>Viridiplantae</taxon>
        <taxon>Streptophyta</taxon>
        <taxon>Embryophyta</taxon>
        <taxon>Tracheophyta</taxon>
        <taxon>Spermatophyta</taxon>
        <taxon>Magnoliopsida</taxon>
        <taxon>Liliopsida</taxon>
        <taxon>Poales</taxon>
        <taxon>Poaceae</taxon>
        <taxon>BOP clade</taxon>
        <taxon>Oryzoideae</taxon>
        <taxon>Oryzeae</taxon>
        <taxon>Oryzinae</taxon>
        <taxon>Oryza</taxon>
    </lineage>
</organism>
<keyword evidence="3" id="KW-1185">Reference proteome</keyword>
<accession>A0A0E0IHR7</accession>
<dbReference type="Proteomes" id="UP000006591">
    <property type="component" value="Chromosome 9"/>
</dbReference>
<protein>
    <submittedName>
        <fullName evidence="2">Uncharacterized protein</fullName>
    </submittedName>
</protein>
<evidence type="ECO:0000313" key="2">
    <source>
        <dbReference type="EnsemblPlants" id="ONIVA09G05040.1"/>
    </source>
</evidence>
<name>A0A0E0IHR7_ORYNI</name>
<feature type="transmembrane region" description="Helical" evidence="1">
    <location>
        <begin position="46"/>
        <end position="67"/>
    </location>
</feature>
<dbReference type="EnsemblPlants" id="ONIVA09G05040.1">
    <property type="protein sequence ID" value="ONIVA09G05040.1"/>
    <property type="gene ID" value="ONIVA09G05040"/>
</dbReference>
<keyword evidence="1" id="KW-1133">Transmembrane helix</keyword>
<dbReference type="HOGENOM" id="CLU_2337235_0_0_1"/>
<keyword evidence="1" id="KW-0472">Membrane</keyword>